<dbReference type="Proteomes" id="UP001228044">
    <property type="component" value="Unassembled WGS sequence"/>
</dbReference>
<evidence type="ECO:0000313" key="3">
    <source>
        <dbReference type="Proteomes" id="UP001228044"/>
    </source>
</evidence>
<feature type="coiled-coil region" evidence="1">
    <location>
        <begin position="38"/>
        <end position="79"/>
    </location>
</feature>
<comment type="caution">
    <text evidence="2">The sequence shown here is derived from an EMBL/GenBank/DDBJ whole genome shotgun (WGS) entry which is preliminary data.</text>
</comment>
<dbReference type="EMBL" id="JAUHHC010000005">
    <property type="protein sequence ID" value="MDN3922120.1"/>
    <property type="molecule type" value="Genomic_DNA"/>
</dbReference>
<name>A0ABT8DV12_9BURK</name>
<dbReference type="RefSeq" id="WP_290360435.1">
    <property type="nucleotide sequence ID" value="NZ_JAUHHC010000005.1"/>
</dbReference>
<accession>A0ABT8DV12</accession>
<reference evidence="2 3" key="1">
    <citation type="submission" date="2023-06" db="EMBL/GenBank/DDBJ databases">
        <title>Pelomonas sp. PFR6 16S ribosomal RNA gene Genome sequencing and assembly.</title>
        <authorList>
            <person name="Woo H."/>
        </authorList>
    </citation>
    <scope>NUCLEOTIDE SEQUENCE [LARGE SCALE GENOMIC DNA]</scope>
    <source>
        <strain evidence="2 3">PFR6</strain>
    </source>
</reference>
<proteinExistence type="predicted"/>
<evidence type="ECO:0000313" key="2">
    <source>
        <dbReference type="EMBL" id="MDN3922120.1"/>
    </source>
</evidence>
<sequence length="179" mass="18501">MAVDEVGAIAIPGSLSAALGDWARQIALEASAGPRASLAQAEGELAAQRQAGEALAAERADLQARLAQATAALEQAQAGLAERGAAIERLTVELRSARTIASDALVGKAKDQLAIEGKDAQLAELRRQLERNLAASAADSDARLAAEMELVGAVTARDNFAAEVAELRTQLEARLRAPA</sequence>
<gene>
    <name evidence="2" type="ORF">QWJ38_17655</name>
</gene>
<evidence type="ECO:0008006" key="4">
    <source>
        <dbReference type="Google" id="ProtNLM"/>
    </source>
</evidence>
<protein>
    <recommendedName>
        <fullName evidence="4">PspA/IM30 family protein</fullName>
    </recommendedName>
</protein>
<organism evidence="2 3">
    <name type="scientific">Roseateles violae</name>
    <dbReference type="NCBI Taxonomy" id="3058042"/>
    <lineage>
        <taxon>Bacteria</taxon>
        <taxon>Pseudomonadati</taxon>
        <taxon>Pseudomonadota</taxon>
        <taxon>Betaproteobacteria</taxon>
        <taxon>Burkholderiales</taxon>
        <taxon>Sphaerotilaceae</taxon>
        <taxon>Roseateles</taxon>
    </lineage>
</organism>
<keyword evidence="3" id="KW-1185">Reference proteome</keyword>
<keyword evidence="1" id="KW-0175">Coiled coil</keyword>
<evidence type="ECO:0000256" key="1">
    <source>
        <dbReference type="SAM" id="Coils"/>
    </source>
</evidence>